<feature type="binding site" evidence="14">
    <location>
        <position position="498"/>
    </location>
    <ligand>
        <name>[4Fe-4S] cluster</name>
        <dbReference type="ChEBI" id="CHEBI:49883"/>
    </ligand>
</feature>
<keyword evidence="5 11" id="KW-0808">Transferase</keyword>
<dbReference type="InterPro" id="IPR029057">
    <property type="entry name" value="PRTase-like"/>
</dbReference>
<comment type="caution">
    <text evidence="16">The sequence shown here is derived from an EMBL/GenBank/DDBJ whole genome shotgun (WGS) entry which is preliminary data.</text>
</comment>
<evidence type="ECO:0000256" key="9">
    <source>
        <dbReference type="ARBA" id="ARBA00033776"/>
    </source>
</evidence>
<dbReference type="GO" id="GO:0004044">
    <property type="term" value="F:amidophosphoribosyltransferase activity"/>
    <property type="evidence" value="ECO:0007669"/>
    <property type="project" value="UniProtKB-EC"/>
</dbReference>
<comment type="cofactor">
    <cofactor evidence="13">
        <name>Mg(2+)</name>
        <dbReference type="ChEBI" id="CHEBI:18420"/>
    </cofactor>
    <text evidence="13">Binds 1 Mg(2+) ion per subunit.</text>
</comment>
<keyword evidence="4 11" id="KW-0328">Glycosyltransferase</keyword>
<evidence type="ECO:0000256" key="8">
    <source>
        <dbReference type="ARBA" id="ARBA00033770"/>
    </source>
</evidence>
<evidence type="ECO:0000256" key="13">
    <source>
        <dbReference type="PIRSR" id="PIRSR000485-2"/>
    </source>
</evidence>
<keyword evidence="6 11" id="KW-0658">Purine biosynthesis</keyword>
<dbReference type="PANTHER" id="PTHR11907">
    <property type="entry name" value="AMIDOPHOSPHORIBOSYLTRANSFERASE"/>
    <property type="match status" value="1"/>
</dbReference>
<keyword evidence="13" id="KW-0479">Metal-binding</keyword>
<evidence type="ECO:0000256" key="1">
    <source>
        <dbReference type="ARBA" id="ARBA00005209"/>
    </source>
</evidence>
<comment type="catalytic activity">
    <reaction evidence="10">
        <text>5-phospho-beta-D-ribosylamine + L-glutamate + diphosphate = 5-phospho-alpha-D-ribose 1-diphosphate + L-glutamine + H2O</text>
        <dbReference type="Rhea" id="RHEA:14905"/>
        <dbReference type="ChEBI" id="CHEBI:15377"/>
        <dbReference type="ChEBI" id="CHEBI:29985"/>
        <dbReference type="ChEBI" id="CHEBI:33019"/>
        <dbReference type="ChEBI" id="CHEBI:58017"/>
        <dbReference type="ChEBI" id="CHEBI:58359"/>
        <dbReference type="ChEBI" id="CHEBI:58681"/>
        <dbReference type="EC" id="2.4.2.14"/>
    </reaction>
    <physiologicalReaction direction="right-to-left" evidence="10">
        <dbReference type="Rhea" id="RHEA:14907"/>
    </physiologicalReaction>
</comment>
<name>A0AAN9A4Q2_HALRR</name>
<evidence type="ECO:0000256" key="6">
    <source>
        <dbReference type="ARBA" id="ARBA00022755"/>
    </source>
</evidence>
<sequence length="570" mass="61609">MATGKEDKIDATQNLTRVTSEFKGVNHLAWGTQASESDDDPRRDGAAAWGNIDDEVADSKLREACGVFGCVLAKDAPLDTVSIAQVIYLGLVALQHRGQECAGIVTSEGRGTRKFHYYKGEGLVASIFTDEQITKLKGSIGIGHSRYSTAGGRDPCNTQPFMVHTRHGPLAIAHNGELINAVALRKTVLDRGVGLSTCSDSELITQMLSLTPPRGEKHGPDWGARIRHLMEATPTAYSLALLHEDKIYGVRDPFGNRPLCIGRLMSLDAKSGGAESPKSLGWILSSESCAFQSVGAMLIREVYPGEIVELGPYGVRSLDLVPRPKPPLSEAAGLPDETDHPSLREAPPSAFCIFEYVYFARADSIYEGQQVYSVRKRCGRQLAIEAPVDADIISTVPESATPAAMGFALQCGLPYVEVLCRNRYVGRSFIQPDTRSRQLAVAKKFGALTENLVGRRVVLVDDSIVRGTTVGPIIRLLRQAGAREVHIRIASPPILHPCYMGINIPTRGELIANNKPLEELTSFIGADSLAYLSIEGLVKAVSEGVAVKNGTSSGYCTACLDGKYPVHLEW</sequence>
<dbReference type="NCBIfam" id="TIGR01134">
    <property type="entry name" value="purF"/>
    <property type="match status" value="1"/>
</dbReference>
<dbReference type="InterPro" id="IPR029055">
    <property type="entry name" value="Ntn_hydrolases_N"/>
</dbReference>
<dbReference type="Gene3D" id="3.60.20.10">
    <property type="entry name" value="Glutamine Phosphoribosylpyrophosphate, subunit 1, domain 1"/>
    <property type="match status" value="1"/>
</dbReference>
<dbReference type="Proteomes" id="UP001381693">
    <property type="component" value="Unassembled WGS sequence"/>
</dbReference>
<evidence type="ECO:0000256" key="11">
    <source>
        <dbReference type="PIRNR" id="PIRNR000485"/>
    </source>
</evidence>
<evidence type="ECO:0000259" key="15">
    <source>
        <dbReference type="PROSITE" id="PS51278"/>
    </source>
</evidence>
<dbReference type="InterPro" id="IPR017932">
    <property type="entry name" value="GATase_2_dom"/>
</dbReference>
<evidence type="ECO:0000256" key="5">
    <source>
        <dbReference type="ARBA" id="ARBA00022679"/>
    </source>
</evidence>
<dbReference type="EC" id="2.4.2.14" evidence="3 11"/>
<dbReference type="HAMAP" id="MF_01931">
    <property type="entry name" value="PurF"/>
    <property type="match status" value="1"/>
</dbReference>
<comment type="pathway">
    <text evidence="1 11">Purine metabolism; IMP biosynthesis via de novo pathway; N(1)-(5-phospho-D-ribosyl)glycinamide from 5-phospho-alpha-D-ribose 1-diphosphate: step 1/2.</text>
</comment>
<dbReference type="SUPFAM" id="SSF56235">
    <property type="entry name" value="N-terminal nucleophile aminohydrolases (Ntn hydrolases)"/>
    <property type="match status" value="1"/>
</dbReference>
<keyword evidence="13" id="KW-0460">Magnesium</keyword>
<proteinExistence type="inferred from homology"/>
<feature type="binding site" evidence="14">
    <location>
        <position position="352"/>
    </location>
    <ligand>
        <name>[4Fe-4S] cluster</name>
        <dbReference type="ChEBI" id="CHEBI:49883"/>
    </ligand>
</feature>
<dbReference type="SUPFAM" id="SSF53271">
    <property type="entry name" value="PRTase-like"/>
    <property type="match status" value="1"/>
</dbReference>
<reference evidence="16 17" key="1">
    <citation type="submission" date="2023-11" db="EMBL/GenBank/DDBJ databases">
        <title>Halocaridina rubra genome assembly.</title>
        <authorList>
            <person name="Smith C."/>
        </authorList>
    </citation>
    <scope>NUCLEOTIDE SEQUENCE [LARGE SCALE GENOMIC DNA]</scope>
    <source>
        <strain evidence="16">EP-1</strain>
        <tissue evidence="16">Whole</tissue>
    </source>
</reference>
<evidence type="ECO:0000256" key="14">
    <source>
        <dbReference type="PIRSR" id="PIRSR000485-3"/>
    </source>
</evidence>
<feature type="binding site" evidence="14">
    <location>
        <position position="556"/>
    </location>
    <ligand>
        <name>[4Fe-4S] cluster</name>
        <dbReference type="ChEBI" id="CHEBI:49883"/>
    </ligand>
</feature>
<dbReference type="CDD" id="cd00715">
    <property type="entry name" value="GPATase_N"/>
    <property type="match status" value="1"/>
</dbReference>
<keyword evidence="7" id="KW-0315">Glutamine amidotransferase</keyword>
<dbReference type="PIRSF" id="PIRSF000485">
    <property type="entry name" value="Amd_phspho_trans"/>
    <property type="match status" value="1"/>
</dbReference>
<dbReference type="InterPro" id="IPR000836">
    <property type="entry name" value="PRTase_dom"/>
</dbReference>
<dbReference type="GO" id="GO:0009113">
    <property type="term" value="P:purine nucleobase biosynthetic process"/>
    <property type="evidence" value="ECO:0007669"/>
    <property type="project" value="InterPro"/>
</dbReference>
<evidence type="ECO:0000256" key="2">
    <source>
        <dbReference type="ARBA" id="ARBA00010138"/>
    </source>
</evidence>
<dbReference type="GO" id="GO:0046872">
    <property type="term" value="F:metal ion binding"/>
    <property type="evidence" value="ECO:0007669"/>
    <property type="project" value="UniProtKB-KW"/>
</dbReference>
<dbReference type="GO" id="GO:0051536">
    <property type="term" value="F:iron-sulfur cluster binding"/>
    <property type="evidence" value="ECO:0007669"/>
    <property type="project" value="UniProtKB-KW"/>
</dbReference>
<dbReference type="PROSITE" id="PS51278">
    <property type="entry name" value="GATASE_TYPE_2"/>
    <property type="match status" value="1"/>
</dbReference>
<dbReference type="EMBL" id="JAXCGZ010011420">
    <property type="protein sequence ID" value="KAK7074888.1"/>
    <property type="molecule type" value="Genomic_DNA"/>
</dbReference>
<keyword evidence="14" id="KW-0411">Iron-sulfur</keyword>
<accession>A0AAN9A4Q2</accession>
<organism evidence="16 17">
    <name type="scientific">Halocaridina rubra</name>
    <name type="common">Hawaiian red shrimp</name>
    <dbReference type="NCBI Taxonomy" id="373956"/>
    <lineage>
        <taxon>Eukaryota</taxon>
        <taxon>Metazoa</taxon>
        <taxon>Ecdysozoa</taxon>
        <taxon>Arthropoda</taxon>
        <taxon>Crustacea</taxon>
        <taxon>Multicrustacea</taxon>
        <taxon>Malacostraca</taxon>
        <taxon>Eumalacostraca</taxon>
        <taxon>Eucarida</taxon>
        <taxon>Decapoda</taxon>
        <taxon>Pleocyemata</taxon>
        <taxon>Caridea</taxon>
        <taxon>Atyoidea</taxon>
        <taxon>Atyidae</taxon>
        <taxon>Halocaridina</taxon>
    </lineage>
</organism>
<feature type="binding site" evidence="13">
    <location>
        <position position="461"/>
    </location>
    <ligand>
        <name>Mg(2+)</name>
        <dbReference type="ChEBI" id="CHEBI:18420"/>
    </ligand>
</feature>
<evidence type="ECO:0000256" key="7">
    <source>
        <dbReference type="ARBA" id="ARBA00022962"/>
    </source>
</evidence>
<evidence type="ECO:0000256" key="10">
    <source>
        <dbReference type="ARBA" id="ARBA00048545"/>
    </source>
</evidence>
<dbReference type="Pfam" id="PF13522">
    <property type="entry name" value="GATase_6"/>
    <property type="match status" value="1"/>
</dbReference>
<dbReference type="AlphaFoldDB" id="A0AAN9A4Q2"/>
<evidence type="ECO:0000256" key="4">
    <source>
        <dbReference type="ARBA" id="ARBA00022676"/>
    </source>
</evidence>
<gene>
    <name evidence="16" type="ORF">SK128_002805</name>
</gene>
<evidence type="ECO:0000313" key="16">
    <source>
        <dbReference type="EMBL" id="KAK7074888.1"/>
    </source>
</evidence>
<protein>
    <recommendedName>
        <fullName evidence="8 11">Amidophosphoribosyltransferase</fullName>
        <shortName evidence="11">ATase</shortName>
        <ecNumber evidence="3 11">2.4.2.14</ecNumber>
    </recommendedName>
    <alternativeName>
        <fullName evidence="9 11">Glutamine phosphoribosylpyrophosphate amidotransferase</fullName>
    </alternativeName>
</protein>
<evidence type="ECO:0000313" key="17">
    <source>
        <dbReference type="Proteomes" id="UP001381693"/>
    </source>
</evidence>
<comment type="cofactor">
    <cofactor evidence="14">
        <name>[4Fe-4S] cluster</name>
        <dbReference type="ChEBI" id="CHEBI:49883"/>
    </cofactor>
    <text evidence="14">Binds 1 [4Fe-4S] cluster per subunit.</text>
</comment>
<evidence type="ECO:0000256" key="12">
    <source>
        <dbReference type="PIRSR" id="PIRSR000485-1"/>
    </source>
</evidence>
<feature type="domain" description="Glutamine amidotransferase type-2" evidence="15">
    <location>
        <begin position="65"/>
        <end position="313"/>
    </location>
</feature>
<keyword evidence="14" id="KW-0408">Iron</keyword>
<dbReference type="Gene3D" id="3.40.50.2020">
    <property type="match status" value="1"/>
</dbReference>
<evidence type="ECO:0000256" key="3">
    <source>
        <dbReference type="ARBA" id="ARBA00011941"/>
    </source>
</evidence>
<dbReference type="InterPro" id="IPR035584">
    <property type="entry name" value="PurF_N"/>
</dbReference>
<comment type="similarity">
    <text evidence="2 11">In the C-terminal section; belongs to the purine/pyrimidine phosphoribosyltransferase family.</text>
</comment>
<feature type="binding site" evidence="13">
    <location>
        <position position="399"/>
    </location>
    <ligand>
        <name>Mg(2+)</name>
        <dbReference type="ChEBI" id="CHEBI:18420"/>
    </ligand>
</feature>
<feature type="binding site" evidence="13">
    <location>
        <position position="462"/>
    </location>
    <ligand>
        <name>Mg(2+)</name>
        <dbReference type="ChEBI" id="CHEBI:18420"/>
    </ligand>
</feature>
<feature type="active site" description="Nucleophile" evidence="12">
    <location>
        <position position="65"/>
    </location>
</feature>
<keyword evidence="17" id="KW-1185">Reference proteome</keyword>
<feature type="binding site" evidence="14">
    <location>
        <position position="559"/>
    </location>
    <ligand>
        <name>[4Fe-4S] cluster</name>
        <dbReference type="ChEBI" id="CHEBI:49883"/>
    </ligand>
</feature>
<dbReference type="InterPro" id="IPR005854">
    <property type="entry name" value="PurF"/>
</dbReference>
<dbReference type="GO" id="GO:0006164">
    <property type="term" value="P:purine nucleotide biosynthetic process"/>
    <property type="evidence" value="ECO:0007669"/>
    <property type="project" value="UniProtKB-KW"/>
</dbReference>
<dbReference type="CDD" id="cd06223">
    <property type="entry name" value="PRTases_typeI"/>
    <property type="match status" value="1"/>
</dbReference>